<dbReference type="Proteomes" id="UP000694423">
    <property type="component" value="Unplaced"/>
</dbReference>
<dbReference type="Ensembl" id="ENSDNVT00000005292.1">
    <property type="protein sequence ID" value="ENSDNVP00000004412.1"/>
    <property type="gene ID" value="ENSDNVG00000003131.1"/>
</dbReference>
<dbReference type="GO" id="GO:0051988">
    <property type="term" value="P:regulation of attachment of spindle microtubules to kinetochore"/>
    <property type="evidence" value="ECO:0007669"/>
    <property type="project" value="InterPro"/>
</dbReference>
<dbReference type="GO" id="GO:0007051">
    <property type="term" value="P:spindle organization"/>
    <property type="evidence" value="ECO:0007669"/>
    <property type="project" value="InterPro"/>
</dbReference>
<reference evidence="2" key="2">
    <citation type="submission" date="2025-09" db="UniProtKB">
        <authorList>
            <consortium name="Ensembl"/>
        </authorList>
    </citation>
    <scope>IDENTIFICATION</scope>
</reference>
<reference evidence="2" key="1">
    <citation type="submission" date="2025-08" db="UniProtKB">
        <authorList>
            <consortium name="Ensembl"/>
        </authorList>
    </citation>
    <scope>IDENTIFICATION</scope>
</reference>
<evidence type="ECO:0000256" key="1">
    <source>
        <dbReference type="SAM" id="MobiDB-lite"/>
    </source>
</evidence>
<keyword evidence="3" id="KW-1185">Reference proteome</keyword>
<sequence length="190" mass="20534">MCGASEPFGAGLNSNGGASAASSRRSGVPGPAAAEAWRRMESEPSRIPVYGALHRGGPAEMQMVFPSKKQCVSKAADLEFSKDPNFNFSSSIPGDGVFKATNQGFPKSAKKTEPVSKKTAARGPLSRYKLEAELKTKNQLLETAKQQLHSRLAGAQVRSKTLIEQSLYFALYRVRSKDYLAHCPVSIRSQ</sequence>
<dbReference type="InterPro" id="IPR033373">
    <property type="entry name" value="SKAP"/>
</dbReference>
<feature type="compositionally biased region" description="Low complexity" evidence="1">
    <location>
        <begin position="9"/>
        <end position="27"/>
    </location>
</feature>
<dbReference type="GO" id="GO:0000776">
    <property type="term" value="C:kinetochore"/>
    <property type="evidence" value="ECO:0007669"/>
    <property type="project" value="InterPro"/>
</dbReference>
<evidence type="ECO:0000313" key="3">
    <source>
        <dbReference type="Proteomes" id="UP000694423"/>
    </source>
</evidence>
<dbReference type="GO" id="GO:0035371">
    <property type="term" value="C:microtubule plus-end"/>
    <property type="evidence" value="ECO:0007669"/>
    <property type="project" value="TreeGrafter"/>
</dbReference>
<feature type="region of interest" description="Disordered" evidence="1">
    <location>
        <begin position="1"/>
        <end position="41"/>
    </location>
</feature>
<proteinExistence type="predicted"/>
<dbReference type="GO" id="GO:0072686">
    <property type="term" value="C:mitotic spindle"/>
    <property type="evidence" value="ECO:0007669"/>
    <property type="project" value="TreeGrafter"/>
</dbReference>
<dbReference type="PANTHER" id="PTHR31940">
    <property type="entry name" value="SMALL KINETOCHORE-ASSOCIATED PROTEIN"/>
    <property type="match status" value="1"/>
</dbReference>
<dbReference type="GO" id="GO:0034451">
    <property type="term" value="C:centriolar satellite"/>
    <property type="evidence" value="ECO:0007669"/>
    <property type="project" value="TreeGrafter"/>
</dbReference>
<dbReference type="AlphaFoldDB" id="A0A8C4J7S7"/>
<organism evidence="2 3">
    <name type="scientific">Dromaius novaehollandiae</name>
    <name type="common">Emu</name>
    <dbReference type="NCBI Taxonomy" id="8790"/>
    <lineage>
        <taxon>Eukaryota</taxon>
        <taxon>Metazoa</taxon>
        <taxon>Chordata</taxon>
        <taxon>Craniata</taxon>
        <taxon>Vertebrata</taxon>
        <taxon>Euteleostomi</taxon>
        <taxon>Archelosauria</taxon>
        <taxon>Archosauria</taxon>
        <taxon>Dinosauria</taxon>
        <taxon>Saurischia</taxon>
        <taxon>Theropoda</taxon>
        <taxon>Coelurosauria</taxon>
        <taxon>Aves</taxon>
        <taxon>Palaeognathae</taxon>
        <taxon>Casuariiformes</taxon>
        <taxon>Dromaiidae</taxon>
        <taxon>Dromaius</taxon>
    </lineage>
</organism>
<accession>A0A8C4J7S7</accession>
<dbReference type="PANTHER" id="PTHR31940:SF2">
    <property type="entry name" value="SMALL KINETOCHORE-ASSOCIATED PROTEIN"/>
    <property type="match status" value="1"/>
</dbReference>
<evidence type="ECO:0000313" key="2">
    <source>
        <dbReference type="Ensembl" id="ENSDNVP00000004412.1"/>
    </source>
</evidence>
<name>A0A8C4J7S7_DRONO</name>
<dbReference type="GO" id="GO:0000070">
    <property type="term" value="P:mitotic sister chromatid segregation"/>
    <property type="evidence" value="ECO:0007669"/>
    <property type="project" value="TreeGrafter"/>
</dbReference>
<protein>
    <submittedName>
        <fullName evidence="2">Uncharacterized protein</fullName>
    </submittedName>
</protein>